<keyword evidence="3" id="KW-0472">Membrane</keyword>
<comment type="caution">
    <text evidence="4">The sequence shown here is derived from an EMBL/GenBank/DDBJ whole genome shotgun (WGS) entry which is preliminary data.</text>
</comment>
<feature type="transmembrane region" description="Helical" evidence="3">
    <location>
        <begin position="29"/>
        <end position="54"/>
    </location>
</feature>
<organism evidence="4 5">
    <name type="scientific">Bailinhaonella thermotolerans</name>
    <dbReference type="NCBI Taxonomy" id="1070861"/>
    <lineage>
        <taxon>Bacteria</taxon>
        <taxon>Bacillati</taxon>
        <taxon>Actinomycetota</taxon>
        <taxon>Actinomycetes</taxon>
        <taxon>Streptosporangiales</taxon>
        <taxon>Streptosporangiaceae</taxon>
        <taxon>Bailinhaonella</taxon>
    </lineage>
</organism>
<evidence type="ECO:0000313" key="5">
    <source>
        <dbReference type="Proteomes" id="UP000265768"/>
    </source>
</evidence>
<dbReference type="Proteomes" id="UP000265768">
    <property type="component" value="Unassembled WGS sequence"/>
</dbReference>
<dbReference type="EMBL" id="QZEY01000008">
    <property type="protein sequence ID" value="RJL30780.1"/>
    <property type="molecule type" value="Genomic_DNA"/>
</dbReference>
<dbReference type="Pfam" id="PF04203">
    <property type="entry name" value="Sortase"/>
    <property type="match status" value="1"/>
</dbReference>
<evidence type="ECO:0000256" key="1">
    <source>
        <dbReference type="ARBA" id="ARBA00022801"/>
    </source>
</evidence>
<accession>A0A3A4AZZ3</accession>
<keyword evidence="1" id="KW-0378">Hydrolase</keyword>
<reference evidence="4 5" key="1">
    <citation type="submission" date="2018-09" db="EMBL/GenBank/DDBJ databases">
        <title>YIM 75507 draft genome.</title>
        <authorList>
            <person name="Tang S."/>
            <person name="Feng Y."/>
        </authorList>
    </citation>
    <scope>NUCLEOTIDE SEQUENCE [LARGE SCALE GENOMIC DNA]</scope>
    <source>
        <strain evidence="4 5">YIM 75507</strain>
    </source>
</reference>
<dbReference type="AlphaFoldDB" id="A0A3A4AZZ3"/>
<dbReference type="InterPro" id="IPR023365">
    <property type="entry name" value="Sortase_dom-sf"/>
</dbReference>
<dbReference type="Gene3D" id="2.40.260.10">
    <property type="entry name" value="Sortase"/>
    <property type="match status" value="1"/>
</dbReference>
<dbReference type="GO" id="GO:0016787">
    <property type="term" value="F:hydrolase activity"/>
    <property type="evidence" value="ECO:0007669"/>
    <property type="project" value="UniProtKB-KW"/>
</dbReference>
<dbReference type="SUPFAM" id="SSF63817">
    <property type="entry name" value="Sortase"/>
    <property type="match status" value="1"/>
</dbReference>
<feature type="region of interest" description="Disordered" evidence="2">
    <location>
        <begin position="1"/>
        <end position="25"/>
    </location>
</feature>
<name>A0A3A4AZZ3_9ACTN</name>
<dbReference type="OrthoDB" id="525039at2"/>
<dbReference type="NCBIfam" id="NF033748">
    <property type="entry name" value="class_F_sortase"/>
    <property type="match status" value="1"/>
</dbReference>
<keyword evidence="3" id="KW-1133">Transmembrane helix</keyword>
<evidence type="ECO:0000256" key="3">
    <source>
        <dbReference type="SAM" id="Phobius"/>
    </source>
</evidence>
<proteinExistence type="predicted"/>
<evidence type="ECO:0000313" key="4">
    <source>
        <dbReference type="EMBL" id="RJL30780.1"/>
    </source>
</evidence>
<sequence length="270" mass="27799">MSDERPGTPGQPEGEAVPETPEAPKPGKALPVILLGSGLAGMAAVLVGLGMTLVETLGLPSGAGGEGTPTAEPAPAAVQVGAPGQVGPGGAGVPLVAARPDAPPPVPHQAPAAPLAKAVPTRLVIPKIKVNAPLRSLGVDKNQEIQVPPLKYKNLAGWYKHGPTPGQAGPAVILGHVSNRNGPAVFGRLRDVGRGDKIEVVRSDKTVAVFVVDGVEQVNKRTFPSLRVYGNQRNATLRLVTCGGTYNRRVHSYRDNIIVYATLTATRPAA</sequence>
<evidence type="ECO:0000256" key="2">
    <source>
        <dbReference type="SAM" id="MobiDB-lite"/>
    </source>
</evidence>
<gene>
    <name evidence="4" type="ORF">D5H75_20910</name>
</gene>
<keyword evidence="5" id="KW-1185">Reference proteome</keyword>
<protein>
    <submittedName>
        <fullName evidence="4">Sortase</fullName>
    </submittedName>
</protein>
<keyword evidence="3" id="KW-0812">Transmembrane</keyword>
<dbReference type="CDD" id="cd05829">
    <property type="entry name" value="Sortase_F"/>
    <property type="match status" value="1"/>
</dbReference>
<dbReference type="RefSeq" id="WP_119928204.1">
    <property type="nucleotide sequence ID" value="NZ_QZEY01000008.1"/>
</dbReference>
<dbReference type="InterPro" id="IPR042001">
    <property type="entry name" value="Sortase_F"/>
</dbReference>
<dbReference type="InterPro" id="IPR005754">
    <property type="entry name" value="Sortase"/>
</dbReference>